<dbReference type="Pfam" id="PF05170">
    <property type="entry name" value="AsmA"/>
    <property type="match status" value="1"/>
</dbReference>
<dbReference type="RefSeq" id="WP_310009854.1">
    <property type="nucleotide sequence ID" value="NZ_JAVDQT010000001.1"/>
</dbReference>
<feature type="region of interest" description="Disordered" evidence="1">
    <location>
        <begin position="656"/>
        <end position="679"/>
    </location>
</feature>
<sequence>MGRIFVIVGGLLVLLLTAALVVPPFVDWSGYRAEFEREASQILGRPVHVTGDVSARLLPFPSVTFSDVRVGADNANPVMTVDRFSMDAELMPFLRGQLLIFDMRVERPNTIISLDKNGKVDWAIRPSTPLDPAQIKVERLSITDGTATLIDEASGRVHNASDIDAVLSANSLAGPWIANGTLEVEGQKLALDLTSGEAKPDGSLRLRVRISPEAVPASFETDGDITLDDGRLNYAGSFSLRSADAIASVAKNQKTPIEKPFFSDLRVSGKFSANKSHFDASEFRMEQGPADNPYVVNGKALIDYGDKPHFEISADGQQIFWGPVETTQDQQPAPVADGERLETLRRMLEQLPIPGMPGNVDLRLPAVIAGGTTIRSVTISAEPDGNGWNIGQFEADLPGRTKIEAKGRLSVGRDFGFEGDMLVASRQPSGLAAWLNETVDESIRKLDSVGFSGKVNLREGMQSIDNLEVGMGQTTLKGTFLRQVAGSAEPAITLRLQGGSVDSNALRAFTGFFSGGHGIASLDGQALDIGFTAGPVQYEDMEAASVDLAVRIHNGRFDFDRLMVNDVAGTTLTATGTYEPFAATPSGKLDATLLSADLSHFLTLAAHRHPQVPFFRSLSARADNYPGLFEDTEINIIANAVAPTGNGVVAAPVAGSTKGSRAKEVPTKTPAKGGEASFSVTGKAGGMKLDLSGTTSGGSAENDPMQMQLNGTASSTNGETVLALLGVPTLPLGLAGELTADLTMQGAPSAGMRTQLRLTAPDGTAVADGILSMVGGDIAASGKAQVKSADLQPFIATAGYTLPGFGEGLSADLSSDFQFAKGLLRFPNFAGKLGGEDISARLEANFSDSGLPQFKGEAKLNSVELGSLAAIMLGQDALEPSSPRKASIWPSTPFATRPSLPLLMDMKLTASQAHMDGFGTVSDFSTRVQKNMDGLALNELTGNWAGGYLVGNVSLRNNDKTALLSSDLKWSGARLEDFYHSSTGSSPLNGPIKAALTLNGSGSNVAELVASLAGSGSVDVENLVINGLDQTAFPAMLTEADGLGDQPAGATQLDAKAFGALTDKAIGQGRFAVGNPRFDFTVAGGIARLSPISLATGDATLSGDMQLNLSTLGLSGEGSFAYEQADDAQPSTTPSLRYTIGGTYDDPTVQFDRQPLVQFLTQRALEREQERVEAMQASIMEKQRLRRQLDLLASDAKERERVRLEEEARKKAGAEAREQAARNALEAQKPAEGSNPPAQLNGQGGQSLNEFLKDLEQAPNVVPNSQP</sequence>
<dbReference type="PIRSF" id="PIRSF034039">
    <property type="entry name" value="UCP034039"/>
    <property type="match status" value="1"/>
</dbReference>
<dbReference type="EMBL" id="JAVDQT010000001">
    <property type="protein sequence ID" value="MDR6430605.1"/>
    <property type="molecule type" value="Genomic_DNA"/>
</dbReference>
<proteinExistence type="predicted"/>
<accession>A0ABU1M3I7</accession>
<comment type="caution">
    <text evidence="3">The sequence shown here is derived from an EMBL/GenBank/DDBJ whole genome shotgun (WGS) entry which is preliminary data.</text>
</comment>
<evidence type="ECO:0000313" key="4">
    <source>
        <dbReference type="Proteomes" id="UP001184614"/>
    </source>
</evidence>
<protein>
    <submittedName>
        <fullName evidence="3">Uncharacterized protein involved in outer membrane biogenesis</fullName>
    </submittedName>
</protein>
<dbReference type="InterPro" id="IPR052894">
    <property type="entry name" value="AsmA-related"/>
</dbReference>
<evidence type="ECO:0000259" key="2">
    <source>
        <dbReference type="Pfam" id="PF05170"/>
    </source>
</evidence>
<dbReference type="Proteomes" id="UP001184614">
    <property type="component" value="Unassembled WGS sequence"/>
</dbReference>
<feature type="compositionally biased region" description="Polar residues" evidence="1">
    <location>
        <begin position="1236"/>
        <end position="1249"/>
    </location>
</feature>
<name>A0ABU1M3I7_9HYPH</name>
<dbReference type="PANTHER" id="PTHR30441">
    <property type="entry name" value="DUF748 DOMAIN-CONTAINING PROTEIN"/>
    <property type="match status" value="1"/>
</dbReference>
<dbReference type="InterPro" id="IPR017023">
    <property type="entry name" value="UCP034039"/>
</dbReference>
<dbReference type="PANTHER" id="PTHR30441:SF4">
    <property type="entry name" value="PROTEIN ASMA"/>
    <property type="match status" value="1"/>
</dbReference>
<reference evidence="3 4" key="1">
    <citation type="submission" date="2023-07" db="EMBL/GenBank/DDBJ databases">
        <title>Sorghum-associated microbial communities from plants grown in Nebraska, USA.</title>
        <authorList>
            <person name="Schachtman D."/>
        </authorList>
    </citation>
    <scope>NUCLEOTIDE SEQUENCE [LARGE SCALE GENOMIC DNA]</scope>
    <source>
        <strain evidence="3 4">DS1730</strain>
    </source>
</reference>
<organism evidence="3 4">
    <name type="scientific">Brucella pseudogrignonensis</name>
    <dbReference type="NCBI Taxonomy" id="419475"/>
    <lineage>
        <taxon>Bacteria</taxon>
        <taxon>Pseudomonadati</taxon>
        <taxon>Pseudomonadota</taxon>
        <taxon>Alphaproteobacteria</taxon>
        <taxon>Hyphomicrobiales</taxon>
        <taxon>Brucellaceae</taxon>
        <taxon>Brucella/Ochrobactrum group</taxon>
        <taxon>Brucella</taxon>
    </lineage>
</organism>
<evidence type="ECO:0000256" key="1">
    <source>
        <dbReference type="SAM" id="MobiDB-lite"/>
    </source>
</evidence>
<feature type="domain" description="AsmA" evidence="2">
    <location>
        <begin position="3"/>
        <end position="187"/>
    </location>
</feature>
<evidence type="ECO:0000313" key="3">
    <source>
        <dbReference type="EMBL" id="MDR6430605.1"/>
    </source>
</evidence>
<dbReference type="InterPro" id="IPR007844">
    <property type="entry name" value="AsmA"/>
</dbReference>
<gene>
    <name evidence="3" type="ORF">J2782_000310</name>
</gene>
<feature type="region of interest" description="Disordered" evidence="1">
    <location>
        <begin position="1202"/>
        <end position="1267"/>
    </location>
</feature>
<feature type="compositionally biased region" description="Basic and acidic residues" evidence="1">
    <location>
        <begin position="1202"/>
        <end position="1220"/>
    </location>
</feature>
<keyword evidence="4" id="KW-1185">Reference proteome</keyword>